<evidence type="ECO:0000259" key="1">
    <source>
        <dbReference type="Pfam" id="PF22965"/>
    </source>
</evidence>
<dbReference type="AlphaFoldDB" id="A0A0C2CXV8"/>
<feature type="domain" description="Integrator complex subunit 7 C-terminal" evidence="1">
    <location>
        <begin position="33"/>
        <end position="79"/>
    </location>
</feature>
<evidence type="ECO:0000313" key="3">
    <source>
        <dbReference type="Proteomes" id="UP000054047"/>
    </source>
</evidence>
<dbReference type="InterPro" id="IPR054519">
    <property type="entry name" value="INTS7_C"/>
</dbReference>
<dbReference type="EMBL" id="KN738659">
    <property type="protein sequence ID" value="KIH54687.1"/>
    <property type="molecule type" value="Genomic_DNA"/>
</dbReference>
<sequence length="107" mass="12421">MQFKQSCNIEFSVEFVDGEQGKKWVADTTASLKNNYSETRTVKPTQNIHFTANFLMQFKQSCNIEFSVEFVDGEQGKKWVADTTASLKMLEDERTSLLRKRTLKKRT</sequence>
<dbReference type="Proteomes" id="UP000054047">
    <property type="component" value="Unassembled WGS sequence"/>
</dbReference>
<dbReference type="OrthoDB" id="5837869at2759"/>
<reference evidence="2 3" key="1">
    <citation type="submission" date="2013-12" db="EMBL/GenBank/DDBJ databases">
        <title>Draft genome of the parsitic nematode Ancylostoma duodenale.</title>
        <authorList>
            <person name="Mitreva M."/>
        </authorList>
    </citation>
    <scope>NUCLEOTIDE SEQUENCE [LARGE SCALE GENOMIC DNA]</scope>
    <source>
        <strain evidence="2 3">Zhejiang</strain>
    </source>
</reference>
<evidence type="ECO:0000313" key="2">
    <source>
        <dbReference type="EMBL" id="KIH54687.1"/>
    </source>
</evidence>
<keyword evidence="3" id="KW-1185">Reference proteome</keyword>
<organism evidence="2 3">
    <name type="scientific">Ancylostoma duodenale</name>
    <dbReference type="NCBI Taxonomy" id="51022"/>
    <lineage>
        <taxon>Eukaryota</taxon>
        <taxon>Metazoa</taxon>
        <taxon>Ecdysozoa</taxon>
        <taxon>Nematoda</taxon>
        <taxon>Chromadorea</taxon>
        <taxon>Rhabditida</taxon>
        <taxon>Rhabditina</taxon>
        <taxon>Rhabditomorpha</taxon>
        <taxon>Strongyloidea</taxon>
        <taxon>Ancylostomatidae</taxon>
        <taxon>Ancylostomatinae</taxon>
        <taxon>Ancylostoma</taxon>
    </lineage>
</organism>
<name>A0A0C2CXV8_9BILA</name>
<proteinExistence type="predicted"/>
<protein>
    <recommendedName>
        <fullName evidence="1">Integrator complex subunit 7 C-terminal domain-containing protein</fullName>
    </recommendedName>
</protein>
<dbReference type="Pfam" id="PF22965">
    <property type="entry name" value="INTS7_C"/>
    <property type="match status" value="1"/>
</dbReference>
<gene>
    <name evidence="2" type="ORF">ANCDUO_15166</name>
</gene>
<accession>A0A0C2CXV8</accession>